<evidence type="ECO:0000313" key="2">
    <source>
        <dbReference type="Proteomes" id="UP001057375"/>
    </source>
</evidence>
<accession>A0ABQ5JQH5</accession>
<evidence type="ECO:0000313" key="1">
    <source>
        <dbReference type="EMBL" id="GKT13319.1"/>
    </source>
</evidence>
<organism evidence="1 2">
    <name type="scientific">Aduncisulcus paluster</name>
    <dbReference type="NCBI Taxonomy" id="2918883"/>
    <lineage>
        <taxon>Eukaryota</taxon>
        <taxon>Metamonada</taxon>
        <taxon>Carpediemonas-like organisms</taxon>
        <taxon>Aduncisulcus</taxon>
    </lineage>
</organism>
<gene>
    <name evidence="1" type="ORF">ADUPG1_010245</name>
</gene>
<comment type="caution">
    <text evidence="1">The sequence shown here is derived from an EMBL/GenBank/DDBJ whole genome shotgun (WGS) entry which is preliminary data.</text>
</comment>
<name>A0ABQ5JQH5_9EUKA</name>
<reference evidence="1" key="1">
    <citation type="submission" date="2022-03" db="EMBL/GenBank/DDBJ databases">
        <title>Draft genome sequence of Aduncisulcus paluster, a free-living microaerophilic Fornicata.</title>
        <authorList>
            <person name="Yuyama I."/>
            <person name="Kume K."/>
            <person name="Tamura T."/>
            <person name="Inagaki Y."/>
            <person name="Hashimoto T."/>
        </authorList>
    </citation>
    <scope>NUCLEOTIDE SEQUENCE</scope>
    <source>
        <strain evidence="1">NY0171</strain>
    </source>
</reference>
<keyword evidence="2" id="KW-1185">Reference proteome</keyword>
<proteinExistence type="predicted"/>
<dbReference type="Proteomes" id="UP001057375">
    <property type="component" value="Unassembled WGS sequence"/>
</dbReference>
<protein>
    <submittedName>
        <fullName evidence="1">Uncharacterized protein</fullName>
    </submittedName>
</protein>
<dbReference type="EMBL" id="BQXS01011500">
    <property type="protein sequence ID" value="GKT13319.1"/>
    <property type="molecule type" value="Genomic_DNA"/>
</dbReference>
<sequence>MTKSGAMRNVSGVKNVSLHDIGLSGVSTTLKMVKPKQLKIEPEKLEVGDLTDSTALKVDDNNDLSKSVRLLLEESDEFGDEESSELSV</sequence>